<dbReference type="Gene3D" id="3.30.479.10">
    <property type="entry name" value="6-pyruvoyl tetrahydropterin synthase/QueD"/>
    <property type="match status" value="2"/>
</dbReference>
<evidence type="ECO:0000256" key="4">
    <source>
        <dbReference type="ARBA" id="ARBA00048807"/>
    </source>
</evidence>
<dbReference type="STRING" id="419481.SAMN05216233_122108"/>
<feature type="active site" description="Proton acceptor" evidence="6">
    <location>
        <position position="23"/>
    </location>
</feature>
<accession>A0A1G5IXY2</accession>
<organism evidence="8 9">
    <name type="scientific">Desulfoluna spongiiphila</name>
    <dbReference type="NCBI Taxonomy" id="419481"/>
    <lineage>
        <taxon>Bacteria</taxon>
        <taxon>Pseudomonadati</taxon>
        <taxon>Thermodesulfobacteriota</taxon>
        <taxon>Desulfobacteria</taxon>
        <taxon>Desulfobacterales</taxon>
        <taxon>Desulfolunaceae</taxon>
        <taxon>Desulfoluna</taxon>
    </lineage>
</organism>
<comment type="pathway">
    <text evidence="1 5">Purine metabolism; 7-cyano-7-deazaguanine biosynthesis.</text>
</comment>
<dbReference type="RefSeq" id="WP_092214446.1">
    <property type="nucleotide sequence ID" value="NZ_FMUX01000022.1"/>
</dbReference>
<dbReference type="Proteomes" id="UP000198870">
    <property type="component" value="Unassembled WGS sequence"/>
</dbReference>
<comment type="similarity">
    <text evidence="2 5">Belongs to the PTPS family. QueD subfamily.</text>
</comment>
<evidence type="ECO:0000256" key="3">
    <source>
        <dbReference type="ARBA" id="ARBA00018141"/>
    </source>
</evidence>
<dbReference type="InterPro" id="IPR007115">
    <property type="entry name" value="6-PTP_synth/QueD"/>
</dbReference>
<dbReference type="UniPathway" id="UPA00391"/>
<feature type="binding site" evidence="7">
    <location>
        <position position="29"/>
    </location>
    <ligand>
        <name>Zn(2+)</name>
        <dbReference type="ChEBI" id="CHEBI:29105"/>
    </ligand>
</feature>
<keyword evidence="5 7" id="KW-0479">Metal-binding</keyword>
<dbReference type="SUPFAM" id="SSF55620">
    <property type="entry name" value="Tetrahydrobiopterin biosynthesis enzymes-like"/>
    <property type="match status" value="1"/>
</dbReference>
<dbReference type="GO" id="GO:0046872">
    <property type="term" value="F:metal ion binding"/>
    <property type="evidence" value="ECO:0007669"/>
    <property type="project" value="UniProtKB-KW"/>
</dbReference>
<keyword evidence="5" id="KW-0671">Queuosine biosynthesis</keyword>
<feature type="binding site" evidence="7">
    <location>
        <position position="14"/>
    </location>
    <ligand>
        <name>Zn(2+)</name>
        <dbReference type="ChEBI" id="CHEBI:29105"/>
    </ligand>
</feature>
<evidence type="ECO:0000256" key="5">
    <source>
        <dbReference type="PIRNR" id="PIRNR006113"/>
    </source>
</evidence>
<comment type="catalytic activity">
    <reaction evidence="4 5">
        <text>7,8-dihydroneopterin 3'-triphosphate + H2O = 6-carboxy-5,6,7,8-tetrahydropterin + triphosphate + acetaldehyde + 2 H(+)</text>
        <dbReference type="Rhea" id="RHEA:27966"/>
        <dbReference type="ChEBI" id="CHEBI:15343"/>
        <dbReference type="ChEBI" id="CHEBI:15377"/>
        <dbReference type="ChEBI" id="CHEBI:15378"/>
        <dbReference type="ChEBI" id="CHEBI:18036"/>
        <dbReference type="ChEBI" id="CHEBI:58462"/>
        <dbReference type="ChEBI" id="CHEBI:61032"/>
        <dbReference type="EC" id="4.1.2.50"/>
    </reaction>
</comment>
<dbReference type="EMBL" id="FMUX01000022">
    <property type="protein sequence ID" value="SCY80479.1"/>
    <property type="molecule type" value="Genomic_DNA"/>
</dbReference>
<sequence length="123" mass="14011">MFELKVTTRFAAAHRLTMVGKQCENLHGHNWHVEVYVQGENLDKGGVLMDFGIVKKELKKVIDTLDHTYLNESEIFKDVPASSEHIAMYIAKELERRIDVDGIKVSRVSAWESENSCATYIAD</sequence>
<evidence type="ECO:0000313" key="8">
    <source>
        <dbReference type="EMBL" id="SCY80479.1"/>
    </source>
</evidence>
<keyword evidence="9" id="KW-1185">Reference proteome</keyword>
<evidence type="ECO:0000256" key="2">
    <source>
        <dbReference type="ARBA" id="ARBA00008900"/>
    </source>
</evidence>
<protein>
    <recommendedName>
        <fullName evidence="3 5">6-carboxy-5,6,7,8-tetrahydropterin synthase</fullName>
        <ecNumber evidence="5">4.-.-.-</ecNumber>
    </recommendedName>
</protein>
<evidence type="ECO:0000256" key="1">
    <source>
        <dbReference type="ARBA" id="ARBA00005061"/>
    </source>
</evidence>
<dbReference type="Pfam" id="PF01242">
    <property type="entry name" value="PTPS"/>
    <property type="match status" value="1"/>
</dbReference>
<dbReference type="InterPro" id="IPR038418">
    <property type="entry name" value="6-PTP_synth/QueD_sf"/>
</dbReference>
<dbReference type="PANTHER" id="PTHR12589">
    <property type="entry name" value="PYRUVOYL TETRAHYDROBIOPTERIN SYNTHASE"/>
    <property type="match status" value="1"/>
</dbReference>
<proteinExistence type="inferred from homology"/>
<dbReference type="GO" id="GO:0008616">
    <property type="term" value="P:tRNA queuosine(34) biosynthetic process"/>
    <property type="evidence" value="ECO:0007669"/>
    <property type="project" value="UniProtKB-KW"/>
</dbReference>
<dbReference type="GO" id="GO:0070497">
    <property type="term" value="F:6-carboxytetrahydropterin synthase activity"/>
    <property type="evidence" value="ECO:0007669"/>
    <property type="project" value="UniProtKB-EC"/>
</dbReference>
<dbReference type="PANTHER" id="PTHR12589:SF8">
    <property type="entry name" value="6-CARBOXY-5,6,7,8-TETRAHYDROPTERIN SYNTHASE"/>
    <property type="match status" value="1"/>
</dbReference>
<feature type="binding site" evidence="7">
    <location>
        <position position="27"/>
    </location>
    <ligand>
        <name>Zn(2+)</name>
        <dbReference type="ChEBI" id="CHEBI:29105"/>
    </ligand>
</feature>
<feature type="active site" description="Charge relay system" evidence="6">
    <location>
        <position position="67"/>
    </location>
</feature>
<name>A0A1G5IXY2_9BACT</name>
<reference evidence="8 9" key="1">
    <citation type="submission" date="2016-10" db="EMBL/GenBank/DDBJ databases">
        <authorList>
            <person name="de Groot N.N."/>
        </authorList>
    </citation>
    <scope>NUCLEOTIDE SEQUENCE [LARGE SCALE GENOMIC DNA]</scope>
    <source>
        <strain evidence="8 9">AA1</strain>
    </source>
</reference>
<feature type="active site" description="Charge relay system" evidence="6">
    <location>
        <position position="112"/>
    </location>
</feature>
<evidence type="ECO:0000256" key="7">
    <source>
        <dbReference type="PIRSR" id="PIRSR006113-2"/>
    </source>
</evidence>
<evidence type="ECO:0000313" key="9">
    <source>
        <dbReference type="Proteomes" id="UP000198870"/>
    </source>
</evidence>
<dbReference type="AlphaFoldDB" id="A0A1G5IXY2"/>
<dbReference type="EC" id="4.-.-.-" evidence="5"/>
<dbReference type="OrthoDB" id="9804698at2"/>
<keyword evidence="5 7" id="KW-0862">Zinc</keyword>
<gene>
    <name evidence="8" type="ORF">SAMN05216233_122108</name>
</gene>
<dbReference type="PIRSF" id="PIRSF006113">
    <property type="entry name" value="PTP_synth"/>
    <property type="match status" value="1"/>
</dbReference>
<comment type="cofactor">
    <cofactor evidence="5 7">
        <name>Zn(2+)</name>
        <dbReference type="ChEBI" id="CHEBI:29105"/>
    </cofactor>
    <text evidence="5 7">Binds 1 zinc ion per subunit.</text>
</comment>
<evidence type="ECO:0000256" key="6">
    <source>
        <dbReference type="PIRSR" id="PIRSR006113-1"/>
    </source>
</evidence>
<keyword evidence="5" id="KW-0456">Lyase</keyword>
<dbReference type="NCBIfam" id="TIGR03367">
    <property type="entry name" value="queuosine_QueD"/>
    <property type="match status" value="1"/>
</dbReference>